<dbReference type="RefSeq" id="XP_013253606.1">
    <property type="nucleotide sequence ID" value="XM_013398152.1"/>
</dbReference>
<dbReference type="OrthoDB" id="2851338at2759"/>
<dbReference type="InterPro" id="IPR011008">
    <property type="entry name" value="Dimeric_a/b-barrel"/>
</dbReference>
<comment type="caution">
    <text evidence="1">The sequence shown here is derived from an EMBL/GenBank/DDBJ whole genome shotgun (WGS) entry which is preliminary data.</text>
</comment>
<dbReference type="SUPFAM" id="SSF54909">
    <property type="entry name" value="Dimeric alpha+beta barrel"/>
    <property type="match status" value="1"/>
</dbReference>
<proteinExistence type="predicted"/>
<reference evidence="1 2" key="1">
    <citation type="submission" date="2013-03" db="EMBL/GenBank/DDBJ databases">
        <title>The Genome Sequence of Exophiala aquamarina CBS 119918.</title>
        <authorList>
            <consortium name="The Broad Institute Genomics Platform"/>
            <person name="Cuomo C."/>
            <person name="de Hoog S."/>
            <person name="Gorbushina A."/>
            <person name="Walker B."/>
            <person name="Young S.K."/>
            <person name="Zeng Q."/>
            <person name="Gargeya S."/>
            <person name="Fitzgerald M."/>
            <person name="Haas B."/>
            <person name="Abouelleil A."/>
            <person name="Allen A.W."/>
            <person name="Alvarado L."/>
            <person name="Arachchi H.M."/>
            <person name="Berlin A.M."/>
            <person name="Chapman S.B."/>
            <person name="Gainer-Dewar J."/>
            <person name="Goldberg J."/>
            <person name="Griggs A."/>
            <person name="Gujja S."/>
            <person name="Hansen M."/>
            <person name="Howarth C."/>
            <person name="Imamovic A."/>
            <person name="Ireland A."/>
            <person name="Larimer J."/>
            <person name="McCowan C."/>
            <person name="Murphy C."/>
            <person name="Pearson M."/>
            <person name="Poon T.W."/>
            <person name="Priest M."/>
            <person name="Roberts A."/>
            <person name="Saif S."/>
            <person name="Shea T."/>
            <person name="Sisk P."/>
            <person name="Sykes S."/>
            <person name="Wortman J."/>
            <person name="Nusbaum C."/>
            <person name="Birren B."/>
        </authorList>
    </citation>
    <scope>NUCLEOTIDE SEQUENCE [LARGE SCALE GENOMIC DNA]</scope>
    <source>
        <strain evidence="1 2">CBS 119918</strain>
    </source>
</reference>
<protein>
    <recommendedName>
        <fullName evidence="3">EthD domain-containing protein</fullName>
    </recommendedName>
</protein>
<accession>A0A072NTN6</accession>
<gene>
    <name evidence="1" type="ORF">A1O9_12942</name>
</gene>
<dbReference type="GeneID" id="25287836"/>
<evidence type="ECO:0008006" key="3">
    <source>
        <dbReference type="Google" id="ProtNLM"/>
    </source>
</evidence>
<dbReference type="VEuPathDB" id="FungiDB:A1O9_12942"/>
<evidence type="ECO:0000313" key="2">
    <source>
        <dbReference type="Proteomes" id="UP000027920"/>
    </source>
</evidence>
<dbReference type="EMBL" id="AMGV01000034">
    <property type="protein sequence ID" value="KEF51016.1"/>
    <property type="molecule type" value="Genomic_DNA"/>
</dbReference>
<evidence type="ECO:0000313" key="1">
    <source>
        <dbReference type="EMBL" id="KEF51016.1"/>
    </source>
</evidence>
<name>A0A072NTN6_9EURO</name>
<keyword evidence="2" id="KW-1185">Reference proteome</keyword>
<dbReference type="Proteomes" id="UP000027920">
    <property type="component" value="Unassembled WGS sequence"/>
</dbReference>
<dbReference type="HOGENOM" id="CLU_073903_2_0_1"/>
<dbReference type="Gene3D" id="3.30.70.100">
    <property type="match status" value="1"/>
</dbReference>
<dbReference type="AlphaFoldDB" id="A0A072NTN6"/>
<organism evidence="1 2">
    <name type="scientific">Exophiala aquamarina CBS 119918</name>
    <dbReference type="NCBI Taxonomy" id="1182545"/>
    <lineage>
        <taxon>Eukaryota</taxon>
        <taxon>Fungi</taxon>
        <taxon>Dikarya</taxon>
        <taxon>Ascomycota</taxon>
        <taxon>Pezizomycotina</taxon>
        <taxon>Eurotiomycetes</taxon>
        <taxon>Chaetothyriomycetidae</taxon>
        <taxon>Chaetothyriales</taxon>
        <taxon>Herpotrichiellaceae</taxon>
        <taxon>Exophiala</taxon>
    </lineage>
</organism>
<sequence length="233" mass="26780">MPLPYLLHVNSRPQPDSGVDNKLWEKWYITEHLPDLVNSGTTKRAAFYRETFDFSLASKDRAVRSYLAIYQTEFEEPLARDEYTKGVRHSSDLFPKDKETLANGDFDARNYKLIVDYDPKSTGESAPPFLLTVEMEPVDEADFEKWYSEEHLEMLSKLPGYRRSSRYTLGPKTPATLGEPGRFLAIHEVDDVKAAFDSKEAEAANTTPWTVKHINDAKIFIPRAWELLHTEGF</sequence>